<dbReference type="AlphaFoldDB" id="A0A4U3A224"/>
<evidence type="ECO:0000313" key="2">
    <source>
        <dbReference type="EMBL" id="TKH16995.1"/>
    </source>
</evidence>
<evidence type="ECO:0000313" key="4">
    <source>
        <dbReference type="Proteomes" id="UP000305222"/>
    </source>
</evidence>
<gene>
    <name evidence="2" type="ORF">FC694_10640</name>
    <name evidence="3" type="ORF">FC699_34585</name>
</gene>
<dbReference type="EMBL" id="SZOM01000074">
    <property type="protein sequence ID" value="TKH16995.1"/>
    <property type="molecule type" value="Genomic_DNA"/>
</dbReference>
<dbReference type="Proteomes" id="UP000306037">
    <property type="component" value="Unassembled WGS sequence"/>
</dbReference>
<sequence length="122" mass="14436">MIDLDIKDVTVQMELNGVFWNEDGLAEMTVTTKAEHSLILRLVVDLESKTIRATSAEIVNGFCPLCKQKRDECSELNDLQNKMDILEEAYDWVREHPEYRFQLSFYEYNKFEVVKFSFYQHT</sequence>
<reference evidence="4 5" key="1">
    <citation type="journal article" date="2019" name="Environ. Microbiol.">
        <title>An active ?-lactamase is a part of an orchestrated cell wall stress resistance network of Bacillus subtilis and related rhizosphere species.</title>
        <authorList>
            <person name="Bucher T."/>
            <person name="Keren-Paz A."/>
            <person name="Hausser J."/>
            <person name="Olender T."/>
            <person name="Cytryn E."/>
            <person name="Kolodkin-Gal I."/>
        </authorList>
    </citation>
    <scope>NUCLEOTIDE SEQUENCE [LARGE SCALE GENOMIC DNA]</scope>
    <source>
        <strain evidence="3 4">I5</strain>
        <strain evidence="2 5">I71</strain>
    </source>
</reference>
<feature type="coiled-coil region" evidence="1">
    <location>
        <begin position="69"/>
        <end position="96"/>
    </location>
</feature>
<dbReference type="EMBL" id="SZON01003310">
    <property type="protein sequence ID" value="TKI80761.1"/>
    <property type="molecule type" value="Genomic_DNA"/>
</dbReference>
<keyword evidence="1" id="KW-0175">Coiled coil</keyword>
<dbReference type="Proteomes" id="UP000305222">
    <property type="component" value="Unassembled WGS sequence"/>
</dbReference>
<comment type="caution">
    <text evidence="3">The sequence shown here is derived from an EMBL/GenBank/DDBJ whole genome shotgun (WGS) entry which is preliminary data.</text>
</comment>
<dbReference type="RefSeq" id="WP_137051749.1">
    <property type="nucleotide sequence ID" value="NZ_SZOM01000074.1"/>
</dbReference>
<proteinExistence type="predicted"/>
<evidence type="ECO:0000256" key="1">
    <source>
        <dbReference type="SAM" id="Coils"/>
    </source>
</evidence>
<accession>A0A4U3A224</accession>
<protein>
    <recommendedName>
        <fullName evidence="6">Group-specific protein</fullName>
    </recommendedName>
</protein>
<evidence type="ECO:0000313" key="3">
    <source>
        <dbReference type="EMBL" id="TKI80761.1"/>
    </source>
</evidence>
<organism evidence="3 4">
    <name type="scientific">Bacillus wiedmannii</name>
    <dbReference type="NCBI Taxonomy" id="1890302"/>
    <lineage>
        <taxon>Bacteria</taxon>
        <taxon>Bacillati</taxon>
        <taxon>Bacillota</taxon>
        <taxon>Bacilli</taxon>
        <taxon>Bacillales</taxon>
        <taxon>Bacillaceae</taxon>
        <taxon>Bacillus</taxon>
        <taxon>Bacillus cereus group</taxon>
    </lineage>
</organism>
<evidence type="ECO:0008006" key="6">
    <source>
        <dbReference type="Google" id="ProtNLM"/>
    </source>
</evidence>
<name>A0A4U3A224_9BACI</name>
<evidence type="ECO:0000313" key="5">
    <source>
        <dbReference type="Proteomes" id="UP000306037"/>
    </source>
</evidence>